<keyword evidence="3" id="KW-1185">Reference proteome</keyword>
<dbReference type="AlphaFoldDB" id="A0AAV6HQI1"/>
<evidence type="ECO:0000256" key="1">
    <source>
        <dbReference type="SAM" id="Phobius"/>
    </source>
</evidence>
<evidence type="ECO:0000313" key="2">
    <source>
        <dbReference type="EMBL" id="KAG5514806.1"/>
    </source>
</evidence>
<dbReference type="PANTHER" id="PTHR36485:SF1">
    <property type="entry name" value="TRANSMEMBRANE PROTEIN"/>
    <property type="match status" value="1"/>
</dbReference>
<protein>
    <submittedName>
        <fullName evidence="2">Uncharacterized protein</fullName>
    </submittedName>
</protein>
<organism evidence="2 3">
    <name type="scientific">Rhododendron griersonianum</name>
    <dbReference type="NCBI Taxonomy" id="479676"/>
    <lineage>
        <taxon>Eukaryota</taxon>
        <taxon>Viridiplantae</taxon>
        <taxon>Streptophyta</taxon>
        <taxon>Embryophyta</taxon>
        <taxon>Tracheophyta</taxon>
        <taxon>Spermatophyta</taxon>
        <taxon>Magnoliopsida</taxon>
        <taxon>eudicotyledons</taxon>
        <taxon>Gunneridae</taxon>
        <taxon>Pentapetalae</taxon>
        <taxon>asterids</taxon>
        <taxon>Ericales</taxon>
        <taxon>Ericaceae</taxon>
        <taxon>Ericoideae</taxon>
        <taxon>Rhodoreae</taxon>
        <taxon>Rhododendron</taxon>
    </lineage>
</organism>
<keyword evidence="1" id="KW-0472">Membrane</keyword>
<keyword evidence="1" id="KW-0812">Transmembrane</keyword>
<keyword evidence="1" id="KW-1133">Transmembrane helix</keyword>
<dbReference type="PANTHER" id="PTHR36485">
    <property type="entry name" value="OS01G0939000 PROTEIN"/>
    <property type="match status" value="1"/>
</dbReference>
<gene>
    <name evidence="2" type="ORF">RHGRI_036002</name>
</gene>
<sequence>MLKQSLSLDQRIDAVKECRISLNMLPPSTEFRGWFFLIFGCASFSGFFYAAIISNFLPPSDNALISAVQNDRSAISRRPVVSGTHTKVGEKMGIFLFEVLITPGDA</sequence>
<dbReference type="EMBL" id="JACTNZ010000013">
    <property type="protein sequence ID" value="KAG5514806.1"/>
    <property type="molecule type" value="Genomic_DNA"/>
</dbReference>
<feature type="transmembrane region" description="Helical" evidence="1">
    <location>
        <begin position="34"/>
        <end position="57"/>
    </location>
</feature>
<evidence type="ECO:0000313" key="3">
    <source>
        <dbReference type="Proteomes" id="UP000823749"/>
    </source>
</evidence>
<dbReference type="Proteomes" id="UP000823749">
    <property type="component" value="Chromosome 13"/>
</dbReference>
<accession>A0AAV6HQI1</accession>
<comment type="caution">
    <text evidence="2">The sequence shown here is derived from an EMBL/GenBank/DDBJ whole genome shotgun (WGS) entry which is preliminary data.</text>
</comment>
<reference evidence="2 3" key="1">
    <citation type="submission" date="2020-08" db="EMBL/GenBank/DDBJ databases">
        <title>Plant Genome Project.</title>
        <authorList>
            <person name="Zhang R.-G."/>
        </authorList>
    </citation>
    <scope>NUCLEOTIDE SEQUENCE [LARGE SCALE GENOMIC DNA]</scope>
    <source>
        <strain evidence="2">WSP0</strain>
        <tissue evidence="2">Leaf</tissue>
    </source>
</reference>
<proteinExistence type="predicted"/>
<name>A0AAV6HQI1_9ERIC</name>